<dbReference type="PROSITE" id="PS00344">
    <property type="entry name" value="GATA_ZN_FINGER_1"/>
    <property type="match status" value="2"/>
</dbReference>
<evidence type="ECO:0000256" key="2">
    <source>
        <dbReference type="ARBA" id="ARBA00022723"/>
    </source>
</evidence>
<feature type="compositionally biased region" description="Polar residues" evidence="12">
    <location>
        <begin position="300"/>
        <end position="340"/>
    </location>
</feature>
<dbReference type="InterPro" id="IPR000679">
    <property type="entry name" value="Znf_GATA"/>
</dbReference>
<gene>
    <name evidence="14" type="ORF">QYM36_017054</name>
</gene>
<dbReference type="GO" id="GO:0000981">
    <property type="term" value="F:DNA-binding transcription factor activity, RNA polymerase II-specific"/>
    <property type="evidence" value="ECO:0007669"/>
    <property type="project" value="TreeGrafter"/>
</dbReference>
<name>A0AA88KVD0_ARTSF</name>
<keyword evidence="2" id="KW-0479">Metal-binding</keyword>
<keyword evidence="5" id="KW-0862">Zinc</keyword>
<sequence>MFQGFPNSSNSATYQQDLTTMYACANLSRPMLPMPFNSPVLAGTTSSSTGNPYPASMWHNSGSGNFSGSFHGASDNQGQSYAQNYDTFASRFGSSIQQQFGTHREASFQGMPTTPFQAAALSAAYAAQNNPWRAYDFQNFQPVPYDEMGYEEGKECVNCGAISTPLWRRDGTGHYLCNACGLYHRMNGLNRPLLKPPRRLTASRRLGLCCTNCGTSTTTLWRRNNEGEPVCNACGLYYKLHGVHRPLAMRKDGIQTRKRKPKSGSSAQENELSAIKEEKSRSSTPAGSASPELSKPEPQLSHQSVITTNQTASTSIVPPSENTFNPSSQYYSFTSSLRST</sequence>
<evidence type="ECO:0000256" key="12">
    <source>
        <dbReference type="SAM" id="MobiDB-lite"/>
    </source>
</evidence>
<dbReference type="Gene3D" id="3.30.50.10">
    <property type="entry name" value="Erythroid Transcription Factor GATA-1, subunit A"/>
    <property type="match status" value="2"/>
</dbReference>
<dbReference type="SMART" id="SM00401">
    <property type="entry name" value="ZnF_GATA"/>
    <property type="match status" value="2"/>
</dbReference>
<keyword evidence="10" id="KW-0539">Nucleus</keyword>
<comment type="caution">
    <text evidence="14">The sequence shown here is derived from an EMBL/GenBank/DDBJ whole genome shotgun (WGS) entry which is preliminary data.</text>
</comment>
<evidence type="ECO:0000256" key="11">
    <source>
        <dbReference type="PROSITE-ProRule" id="PRU00094"/>
    </source>
</evidence>
<dbReference type="PRINTS" id="PR00619">
    <property type="entry name" value="GATAZNFINGER"/>
</dbReference>
<dbReference type="GO" id="GO:0000122">
    <property type="term" value="P:negative regulation of transcription by RNA polymerase II"/>
    <property type="evidence" value="ECO:0007669"/>
    <property type="project" value="TreeGrafter"/>
</dbReference>
<dbReference type="GO" id="GO:0045944">
    <property type="term" value="P:positive regulation of transcription by RNA polymerase II"/>
    <property type="evidence" value="ECO:0007669"/>
    <property type="project" value="TreeGrafter"/>
</dbReference>
<evidence type="ECO:0000313" key="14">
    <source>
        <dbReference type="EMBL" id="KAK2704877.1"/>
    </source>
</evidence>
<evidence type="ECO:0000256" key="4">
    <source>
        <dbReference type="ARBA" id="ARBA00022771"/>
    </source>
</evidence>
<keyword evidence="4 11" id="KW-0863">Zinc-finger</keyword>
<reference evidence="14" key="1">
    <citation type="submission" date="2023-07" db="EMBL/GenBank/DDBJ databases">
        <title>Chromosome-level genome assembly of Artemia franciscana.</title>
        <authorList>
            <person name="Jo E."/>
        </authorList>
    </citation>
    <scope>NUCLEOTIDE SEQUENCE</scope>
    <source>
        <tissue evidence="14">Whole body</tissue>
    </source>
</reference>
<comment type="subcellular location">
    <subcellularLocation>
        <location evidence="1">Nucleus</location>
    </subcellularLocation>
</comment>
<keyword evidence="7" id="KW-0238">DNA-binding</keyword>
<dbReference type="GO" id="GO:0005634">
    <property type="term" value="C:nucleus"/>
    <property type="evidence" value="ECO:0007669"/>
    <property type="project" value="UniProtKB-SubCell"/>
</dbReference>
<dbReference type="PANTHER" id="PTHR10071:SF337">
    <property type="entry name" value="GATA-BINDING FACTOR A"/>
    <property type="match status" value="1"/>
</dbReference>
<dbReference type="GO" id="GO:0045165">
    <property type="term" value="P:cell fate commitment"/>
    <property type="evidence" value="ECO:0007669"/>
    <property type="project" value="TreeGrafter"/>
</dbReference>
<dbReference type="FunFam" id="3.30.50.10:FF:000001">
    <property type="entry name" value="GATA transcription factor (GATAd)"/>
    <property type="match status" value="1"/>
</dbReference>
<evidence type="ECO:0000256" key="6">
    <source>
        <dbReference type="ARBA" id="ARBA00023015"/>
    </source>
</evidence>
<feature type="region of interest" description="Disordered" evidence="12">
    <location>
        <begin position="249"/>
        <end position="340"/>
    </location>
</feature>
<dbReference type="PROSITE" id="PS50114">
    <property type="entry name" value="GATA_ZN_FINGER_2"/>
    <property type="match status" value="2"/>
</dbReference>
<evidence type="ECO:0000256" key="9">
    <source>
        <dbReference type="ARBA" id="ARBA00023163"/>
    </source>
</evidence>
<dbReference type="InterPro" id="IPR039355">
    <property type="entry name" value="Transcription_factor_GATA"/>
</dbReference>
<keyword evidence="8" id="KW-0010">Activator</keyword>
<dbReference type="FunFam" id="3.30.50.10:FF:000002">
    <property type="entry name" value="Gata transcription factor gatad"/>
    <property type="match status" value="1"/>
</dbReference>
<dbReference type="Proteomes" id="UP001187531">
    <property type="component" value="Unassembled WGS sequence"/>
</dbReference>
<keyword evidence="9" id="KW-0804">Transcription</keyword>
<dbReference type="Pfam" id="PF00320">
    <property type="entry name" value="GATA"/>
    <property type="match status" value="2"/>
</dbReference>
<evidence type="ECO:0000256" key="7">
    <source>
        <dbReference type="ARBA" id="ARBA00023125"/>
    </source>
</evidence>
<keyword evidence="3" id="KW-0677">Repeat</keyword>
<dbReference type="InterPro" id="IPR013088">
    <property type="entry name" value="Znf_NHR/GATA"/>
</dbReference>
<feature type="domain" description="GATA-type" evidence="13">
    <location>
        <begin position="204"/>
        <end position="257"/>
    </location>
</feature>
<organism evidence="14 15">
    <name type="scientific">Artemia franciscana</name>
    <name type="common">Brine shrimp</name>
    <name type="synonym">Artemia sanfranciscana</name>
    <dbReference type="NCBI Taxonomy" id="6661"/>
    <lineage>
        <taxon>Eukaryota</taxon>
        <taxon>Metazoa</taxon>
        <taxon>Ecdysozoa</taxon>
        <taxon>Arthropoda</taxon>
        <taxon>Crustacea</taxon>
        <taxon>Branchiopoda</taxon>
        <taxon>Anostraca</taxon>
        <taxon>Artemiidae</taxon>
        <taxon>Artemia</taxon>
    </lineage>
</organism>
<evidence type="ECO:0000256" key="8">
    <source>
        <dbReference type="ARBA" id="ARBA00023159"/>
    </source>
</evidence>
<accession>A0AA88KVD0</accession>
<feature type="domain" description="GATA-type" evidence="13">
    <location>
        <begin position="150"/>
        <end position="204"/>
    </location>
</feature>
<keyword evidence="15" id="KW-1185">Reference proteome</keyword>
<evidence type="ECO:0000256" key="1">
    <source>
        <dbReference type="ARBA" id="ARBA00004123"/>
    </source>
</evidence>
<protein>
    <recommendedName>
        <fullName evidence="13">GATA-type domain-containing protein</fullName>
    </recommendedName>
</protein>
<dbReference type="SUPFAM" id="SSF57716">
    <property type="entry name" value="Glucocorticoid receptor-like (DNA-binding domain)"/>
    <property type="match status" value="2"/>
</dbReference>
<dbReference type="EMBL" id="JAVRJZ010000021">
    <property type="protein sequence ID" value="KAK2704877.1"/>
    <property type="molecule type" value="Genomic_DNA"/>
</dbReference>
<dbReference type="GO" id="GO:0008270">
    <property type="term" value="F:zinc ion binding"/>
    <property type="evidence" value="ECO:0007669"/>
    <property type="project" value="UniProtKB-KW"/>
</dbReference>
<proteinExistence type="predicted"/>
<evidence type="ECO:0000313" key="15">
    <source>
        <dbReference type="Proteomes" id="UP001187531"/>
    </source>
</evidence>
<evidence type="ECO:0000256" key="5">
    <source>
        <dbReference type="ARBA" id="ARBA00022833"/>
    </source>
</evidence>
<evidence type="ECO:0000259" key="13">
    <source>
        <dbReference type="PROSITE" id="PS50114"/>
    </source>
</evidence>
<dbReference type="GO" id="GO:0000978">
    <property type="term" value="F:RNA polymerase II cis-regulatory region sequence-specific DNA binding"/>
    <property type="evidence" value="ECO:0007669"/>
    <property type="project" value="TreeGrafter"/>
</dbReference>
<dbReference type="CDD" id="cd00202">
    <property type="entry name" value="ZnF_GATA"/>
    <property type="match status" value="2"/>
</dbReference>
<evidence type="ECO:0000256" key="3">
    <source>
        <dbReference type="ARBA" id="ARBA00022737"/>
    </source>
</evidence>
<keyword evidence="6" id="KW-0805">Transcription regulation</keyword>
<evidence type="ECO:0000256" key="10">
    <source>
        <dbReference type="ARBA" id="ARBA00023242"/>
    </source>
</evidence>
<dbReference type="AlphaFoldDB" id="A0AA88KVD0"/>
<dbReference type="PANTHER" id="PTHR10071">
    <property type="entry name" value="TRANSCRIPTION FACTOR GATA FAMILY MEMBER"/>
    <property type="match status" value="1"/>
</dbReference>